<gene>
    <name evidence="12" type="primary">lysA</name>
    <name evidence="16" type="ORF">FD33_GL000912</name>
</gene>
<feature type="domain" description="Orn/DAP/Arg decarboxylase 2 N-terminal" evidence="15">
    <location>
        <begin position="62"/>
        <end position="314"/>
    </location>
</feature>
<feature type="binding site" evidence="12">
    <location>
        <position position="348"/>
    </location>
    <ligand>
        <name>substrate</name>
    </ligand>
</feature>
<dbReference type="AlphaFoldDB" id="A0A0R1PAR3"/>
<comment type="similarity">
    <text evidence="9 12">Belongs to the Orn/Lys/Arg decarboxylase class-II family. LysA subfamily.</text>
</comment>
<dbReference type="SUPFAM" id="SSF51419">
    <property type="entry name" value="PLP-binding barrel"/>
    <property type="match status" value="1"/>
</dbReference>
<feature type="binding site" evidence="12">
    <location>
        <position position="408"/>
    </location>
    <ligand>
        <name>pyridoxal 5'-phosphate</name>
        <dbReference type="ChEBI" id="CHEBI:597326"/>
    </ligand>
</feature>
<organism evidence="16 17">
    <name type="scientific">Companilactobacillus paralimentarius DSM 13238 = JCM 10415</name>
    <dbReference type="NCBI Taxonomy" id="1122151"/>
    <lineage>
        <taxon>Bacteria</taxon>
        <taxon>Bacillati</taxon>
        <taxon>Bacillota</taxon>
        <taxon>Bacilli</taxon>
        <taxon>Lactobacillales</taxon>
        <taxon>Lactobacillaceae</taxon>
        <taxon>Companilactobacillus</taxon>
    </lineage>
</organism>
<dbReference type="InterPro" id="IPR022644">
    <property type="entry name" value="De-COase2_N"/>
</dbReference>
<feature type="binding site" evidence="12">
    <location>
        <position position="380"/>
    </location>
    <ligand>
        <name>substrate</name>
    </ligand>
</feature>
<dbReference type="PANTHER" id="PTHR43727:SF2">
    <property type="entry name" value="GROUP IV DECARBOXYLASE"/>
    <property type="match status" value="1"/>
</dbReference>
<evidence type="ECO:0000256" key="6">
    <source>
        <dbReference type="ARBA" id="ARBA00023239"/>
    </source>
</evidence>
<dbReference type="PRINTS" id="PR01179">
    <property type="entry name" value="ODADCRBXLASE"/>
</dbReference>
<dbReference type="FunFam" id="2.40.37.10:FF:000003">
    <property type="entry name" value="Diaminopimelate decarboxylase"/>
    <property type="match status" value="1"/>
</dbReference>
<comment type="caution">
    <text evidence="16">The sequence shown here is derived from an EMBL/GenBank/DDBJ whole genome shotgun (WGS) entry which is preliminary data.</text>
</comment>
<dbReference type="Gene3D" id="2.40.37.10">
    <property type="entry name" value="Lyase, Ornithine Decarboxylase, Chain A, domain 1"/>
    <property type="match status" value="1"/>
</dbReference>
<dbReference type="UniPathway" id="UPA00034">
    <property type="reaction ID" value="UER00027"/>
</dbReference>
<evidence type="ECO:0000256" key="10">
    <source>
        <dbReference type="ARBA" id="ARBA00066427"/>
    </source>
</evidence>
<dbReference type="HAMAP" id="MF_02120">
    <property type="entry name" value="LysA"/>
    <property type="match status" value="1"/>
</dbReference>
<dbReference type="GO" id="GO:0009089">
    <property type="term" value="P:lysine biosynthetic process via diaminopimelate"/>
    <property type="evidence" value="ECO:0007669"/>
    <property type="project" value="UniProtKB-UniRule"/>
</dbReference>
<comment type="function">
    <text evidence="12">Specifically catalyzes the decarboxylation of meso-diaminopimelate (meso-DAP) to L-lysine.</text>
</comment>
<feature type="binding site" evidence="12">
    <location>
        <position position="352"/>
    </location>
    <ligand>
        <name>substrate</name>
    </ligand>
</feature>
<evidence type="ECO:0000256" key="8">
    <source>
        <dbReference type="ARBA" id="ARBA00060643"/>
    </source>
</evidence>
<dbReference type="GO" id="GO:0008836">
    <property type="term" value="F:diaminopimelate decarboxylase activity"/>
    <property type="evidence" value="ECO:0007669"/>
    <property type="project" value="UniProtKB-UniRule"/>
</dbReference>
<sequence length="451" mass="50840">MVDRKGLFVIKQRDLFLFDKGVLKMIIDELASKNGHLMIDGVDSMDLVKKYGTPLYVFDISKVRNQIKKFRSAFEKEHLNYQISYASKAFAVKAIYQVMKQENVHVDVVSGGELYTALAADFPSDKISFHGNNKSLEELQMAVENHVGVIMLDNFHEIKLLQQVLKKSQETIKVMLRLTPGISAHTHKYDQTGQTDSKFGFDVKSGQAERALKLVLNDPQMNLLGYHAHIGSQIFGTEGFRMLAQKMIEISKEFQNEFNYWPQVINLGGGFGISYNEGDDPITANDFISVISRELKQDCEKIPEIWIEPGRSIVGPAGYTLYTIGSRKNIPGFESYVSVDGGMGDNIRPALYQASYEAVVANKMNQENIETVHISGKYCESGDILIEHQKLPQTEVGDVLAVLDTGAYGYSMAMNYNRNPRPAVVFVEKGKTKLVVKRETYEDLIRLDDNY</sequence>
<feature type="binding site" evidence="12">
    <location>
        <position position="270"/>
    </location>
    <ligand>
        <name>pyridoxal 5'-phosphate</name>
        <dbReference type="ChEBI" id="CHEBI:597326"/>
    </ligand>
</feature>
<comment type="pathway">
    <text evidence="8 12 14">Amino-acid biosynthesis; L-lysine biosynthesis via DAP pathway; L-lysine from DL-2,6-diaminopimelate: step 1/1.</text>
</comment>
<evidence type="ECO:0000256" key="12">
    <source>
        <dbReference type="HAMAP-Rule" id="MF_02120"/>
    </source>
</evidence>
<comment type="subunit">
    <text evidence="12">Homodimer.</text>
</comment>
<dbReference type="SUPFAM" id="SSF50621">
    <property type="entry name" value="Alanine racemase C-terminal domain-like"/>
    <property type="match status" value="1"/>
</dbReference>
<dbReference type="PANTHER" id="PTHR43727">
    <property type="entry name" value="DIAMINOPIMELATE DECARBOXYLASE"/>
    <property type="match status" value="1"/>
</dbReference>
<evidence type="ECO:0000256" key="7">
    <source>
        <dbReference type="ARBA" id="ARBA00050464"/>
    </source>
</evidence>
<dbReference type="CDD" id="cd06828">
    <property type="entry name" value="PLPDE_III_DapDC"/>
    <property type="match status" value="1"/>
</dbReference>
<keyword evidence="2 12" id="KW-0028">Amino-acid biosynthesis</keyword>
<dbReference type="InterPro" id="IPR009006">
    <property type="entry name" value="Ala_racemase/Decarboxylase_C"/>
</dbReference>
<evidence type="ECO:0000256" key="9">
    <source>
        <dbReference type="ARBA" id="ARBA00060983"/>
    </source>
</evidence>
<dbReference type="NCBIfam" id="TIGR01048">
    <property type="entry name" value="lysA"/>
    <property type="match status" value="1"/>
</dbReference>
<dbReference type="Gene3D" id="3.20.20.10">
    <property type="entry name" value="Alanine racemase"/>
    <property type="match status" value="1"/>
</dbReference>
<dbReference type="InterPro" id="IPR002986">
    <property type="entry name" value="DAP_deCOOHase_LysA"/>
</dbReference>
<keyword evidence="17" id="KW-1185">Reference proteome</keyword>
<feature type="binding site" evidence="12">
    <location>
        <position position="311"/>
    </location>
    <ligand>
        <name>substrate</name>
    </ligand>
</feature>
<dbReference type="GO" id="GO:0030170">
    <property type="term" value="F:pyridoxal phosphate binding"/>
    <property type="evidence" value="ECO:0007669"/>
    <property type="project" value="UniProtKB-UniRule"/>
</dbReference>
<keyword evidence="5 12" id="KW-0457">Lysine biosynthesis</keyword>
<proteinExistence type="inferred from homology"/>
<evidence type="ECO:0000256" key="3">
    <source>
        <dbReference type="ARBA" id="ARBA00022793"/>
    </source>
</evidence>
<evidence type="ECO:0000256" key="1">
    <source>
        <dbReference type="ARBA" id="ARBA00001933"/>
    </source>
</evidence>
<feature type="binding site" evidence="12">
    <location>
        <position position="408"/>
    </location>
    <ligand>
        <name>substrate</name>
    </ligand>
</feature>
<dbReference type="Proteomes" id="UP000051908">
    <property type="component" value="Unassembled WGS sequence"/>
</dbReference>
<evidence type="ECO:0000256" key="5">
    <source>
        <dbReference type="ARBA" id="ARBA00023154"/>
    </source>
</evidence>
<evidence type="ECO:0000256" key="14">
    <source>
        <dbReference type="RuleBase" id="RU003738"/>
    </source>
</evidence>
<reference evidence="16 17" key="1">
    <citation type="journal article" date="2015" name="Genome Announc.">
        <title>Expanding the biotechnology potential of lactobacilli through comparative genomics of 213 strains and associated genera.</title>
        <authorList>
            <person name="Sun Z."/>
            <person name="Harris H.M."/>
            <person name="McCann A."/>
            <person name="Guo C."/>
            <person name="Argimon S."/>
            <person name="Zhang W."/>
            <person name="Yang X."/>
            <person name="Jeffery I.B."/>
            <person name="Cooney J.C."/>
            <person name="Kagawa T.F."/>
            <person name="Liu W."/>
            <person name="Song Y."/>
            <person name="Salvetti E."/>
            <person name="Wrobel A."/>
            <person name="Rasinkangas P."/>
            <person name="Parkhill J."/>
            <person name="Rea M.C."/>
            <person name="O'Sullivan O."/>
            <person name="Ritari J."/>
            <person name="Douillard F.P."/>
            <person name="Paul Ross R."/>
            <person name="Yang R."/>
            <person name="Briner A.E."/>
            <person name="Felis G.E."/>
            <person name="de Vos W.M."/>
            <person name="Barrangou R."/>
            <person name="Klaenhammer T.R."/>
            <person name="Caufield P.W."/>
            <person name="Cui Y."/>
            <person name="Zhang H."/>
            <person name="O'Toole P.W."/>
        </authorList>
    </citation>
    <scope>NUCLEOTIDE SEQUENCE [LARGE SCALE GENOMIC DNA]</scope>
    <source>
        <strain evidence="16 17">DSM 13238</strain>
    </source>
</reference>
<evidence type="ECO:0000313" key="17">
    <source>
        <dbReference type="Proteomes" id="UP000051908"/>
    </source>
</evidence>
<keyword evidence="6 12" id="KW-0456">Lyase</keyword>
<evidence type="ECO:0000256" key="11">
    <source>
        <dbReference type="ARBA" id="ARBA00074972"/>
    </source>
</evidence>
<evidence type="ECO:0000313" key="16">
    <source>
        <dbReference type="EMBL" id="KRL29374.1"/>
    </source>
</evidence>
<name>A0A0R1PAR3_9LACO</name>
<comment type="catalytic activity">
    <reaction evidence="7 12 14">
        <text>meso-2,6-diaminopimelate + H(+) = L-lysine + CO2</text>
        <dbReference type="Rhea" id="RHEA:15101"/>
        <dbReference type="ChEBI" id="CHEBI:15378"/>
        <dbReference type="ChEBI" id="CHEBI:16526"/>
        <dbReference type="ChEBI" id="CHEBI:32551"/>
        <dbReference type="ChEBI" id="CHEBI:57791"/>
        <dbReference type="EC" id="4.1.1.20"/>
    </reaction>
</comment>
<keyword evidence="4 12" id="KW-0663">Pyridoxal phosphate</keyword>
<dbReference type="EMBL" id="AZES01000124">
    <property type="protein sequence ID" value="KRL29374.1"/>
    <property type="molecule type" value="Genomic_DNA"/>
</dbReference>
<dbReference type="FunFam" id="3.20.20.10:FF:000003">
    <property type="entry name" value="Diaminopimelate decarboxylase"/>
    <property type="match status" value="1"/>
</dbReference>
<protein>
    <recommendedName>
        <fullName evidence="11 12">Diaminopimelate decarboxylase</fullName>
        <shortName evidence="12">DAP decarboxylase</shortName>
        <shortName evidence="12">DAPDC</shortName>
        <ecNumber evidence="10 12">4.1.1.20</ecNumber>
    </recommendedName>
</protein>
<evidence type="ECO:0000256" key="4">
    <source>
        <dbReference type="ARBA" id="ARBA00022898"/>
    </source>
</evidence>
<feature type="modified residue" description="N6-(pyridoxal phosphate)lysine" evidence="12 13">
    <location>
        <position position="88"/>
    </location>
</feature>
<evidence type="ECO:0000256" key="2">
    <source>
        <dbReference type="ARBA" id="ARBA00022605"/>
    </source>
</evidence>
<feature type="active site" description="Proton donor" evidence="13">
    <location>
        <position position="379"/>
    </location>
</feature>
<accession>A0A0R1PAR3</accession>
<evidence type="ECO:0000256" key="13">
    <source>
        <dbReference type="PIRSR" id="PIRSR600183-50"/>
    </source>
</evidence>
<dbReference type="PRINTS" id="PR01181">
    <property type="entry name" value="DAPDCRBXLASE"/>
</dbReference>
<dbReference type="InterPro" id="IPR029066">
    <property type="entry name" value="PLP-binding_barrel"/>
</dbReference>
<dbReference type="PATRIC" id="fig|1122151.5.peg.945"/>
<comment type="cofactor">
    <cofactor evidence="1 12 13 14">
        <name>pyridoxal 5'-phosphate</name>
        <dbReference type="ChEBI" id="CHEBI:597326"/>
    </cofactor>
</comment>
<evidence type="ECO:0000259" key="15">
    <source>
        <dbReference type="Pfam" id="PF02784"/>
    </source>
</evidence>
<dbReference type="Pfam" id="PF02784">
    <property type="entry name" value="Orn_Arg_deC_N"/>
    <property type="match status" value="1"/>
</dbReference>
<dbReference type="EC" id="4.1.1.20" evidence="10 12"/>
<dbReference type="InterPro" id="IPR000183">
    <property type="entry name" value="Orn/DAP/Arg_de-COase"/>
</dbReference>
<keyword evidence="3 12" id="KW-0210">Decarboxylase</keyword>
<feature type="binding site" evidence="12">
    <location>
        <begin position="308"/>
        <end position="311"/>
    </location>
    <ligand>
        <name>pyridoxal 5'-phosphate</name>
        <dbReference type="ChEBI" id="CHEBI:597326"/>
    </ligand>
</feature>